<sequence length="236" mass="24529">MTIEPEILMAYADGALDPLTTKRVERAMAADPALAEEVARHRHLKARLAQAYAPLAEEAVPDRLAALLTGSAASNVVPMPVRAARPKSRFAMPSWQSAAAMAACLVVGVLVGKGVDRGPIAATGQGLYAAGSLARALDDQASGGNGPVRVAVSFRARDNGFCRVFQSAQADGIACRDRNGWALRRTMPGSAPAANGGYAQAGSSDAELMAAAQDMMADMPLDAAGEKAAIARDWRK</sequence>
<evidence type="ECO:0008006" key="3">
    <source>
        <dbReference type="Google" id="ProtNLM"/>
    </source>
</evidence>
<evidence type="ECO:0000313" key="1">
    <source>
        <dbReference type="EMBL" id="KTT72795.1"/>
    </source>
</evidence>
<dbReference type="Proteomes" id="UP000072867">
    <property type="component" value="Unassembled WGS sequence"/>
</dbReference>
<comment type="caution">
    <text evidence="1">The sequence shown here is derived from an EMBL/GenBank/DDBJ whole genome shotgun (WGS) entry which is preliminary data.</text>
</comment>
<dbReference type="InterPro" id="IPR051474">
    <property type="entry name" value="Anti-sigma-K/W_factor"/>
</dbReference>
<accession>A0A147I3Z1</accession>
<dbReference type="PATRIC" id="fig|33051.3.peg.1757"/>
<dbReference type="GO" id="GO:0016989">
    <property type="term" value="F:sigma factor antagonist activity"/>
    <property type="evidence" value="ECO:0007669"/>
    <property type="project" value="TreeGrafter"/>
</dbReference>
<proteinExistence type="predicted"/>
<dbReference type="PANTHER" id="PTHR37461">
    <property type="entry name" value="ANTI-SIGMA-K FACTOR RSKA"/>
    <property type="match status" value="1"/>
</dbReference>
<dbReference type="RefSeq" id="WP_058732558.1">
    <property type="nucleotide sequence ID" value="NZ_LDTD01000024.1"/>
</dbReference>
<reference evidence="1 2" key="1">
    <citation type="journal article" date="2016" name="Front. Microbiol.">
        <title>Genomic Resource of Rice Seed Associated Bacteria.</title>
        <authorList>
            <person name="Midha S."/>
            <person name="Bansal K."/>
            <person name="Sharma S."/>
            <person name="Kumar N."/>
            <person name="Patil P.P."/>
            <person name="Chaudhry V."/>
            <person name="Patil P.B."/>
        </authorList>
    </citation>
    <scope>NUCLEOTIDE SEQUENCE [LARGE SCALE GENOMIC DNA]</scope>
    <source>
        <strain evidence="1 2">NS319</strain>
    </source>
</reference>
<dbReference type="PANTHER" id="PTHR37461:SF1">
    <property type="entry name" value="ANTI-SIGMA-K FACTOR RSKA"/>
    <property type="match status" value="1"/>
</dbReference>
<name>A0A147I3Z1_9SPHN</name>
<organism evidence="1 2">
    <name type="scientific">Sphingomonas sanguinis</name>
    <dbReference type="NCBI Taxonomy" id="33051"/>
    <lineage>
        <taxon>Bacteria</taxon>
        <taxon>Pseudomonadati</taxon>
        <taxon>Pseudomonadota</taxon>
        <taxon>Alphaproteobacteria</taxon>
        <taxon>Sphingomonadales</taxon>
        <taxon>Sphingomonadaceae</taxon>
        <taxon>Sphingomonas</taxon>
    </lineage>
</organism>
<dbReference type="GO" id="GO:0006417">
    <property type="term" value="P:regulation of translation"/>
    <property type="evidence" value="ECO:0007669"/>
    <property type="project" value="TreeGrafter"/>
</dbReference>
<gene>
    <name evidence="1" type="ORF">NS319_04295</name>
</gene>
<evidence type="ECO:0000313" key="2">
    <source>
        <dbReference type="Proteomes" id="UP000072867"/>
    </source>
</evidence>
<dbReference type="AlphaFoldDB" id="A0A147I3Z1"/>
<dbReference type="STRING" id="33051.SB4_01740"/>
<dbReference type="EMBL" id="LDTD01000024">
    <property type="protein sequence ID" value="KTT72795.1"/>
    <property type="molecule type" value="Genomic_DNA"/>
</dbReference>
<protein>
    <recommendedName>
        <fullName evidence="3">Anti-sigma factor</fullName>
    </recommendedName>
</protein>